<accession>A0AAN6SCT7</accession>
<dbReference type="Proteomes" id="UP001303222">
    <property type="component" value="Unassembled WGS sequence"/>
</dbReference>
<keyword evidence="2" id="KW-1185">Reference proteome</keyword>
<gene>
    <name evidence="1" type="ORF">QBC32DRAFT_378277</name>
</gene>
<name>A0AAN6SCT7_9PEZI</name>
<organism evidence="1 2">
    <name type="scientific">Pseudoneurospora amorphoporcata</name>
    <dbReference type="NCBI Taxonomy" id="241081"/>
    <lineage>
        <taxon>Eukaryota</taxon>
        <taxon>Fungi</taxon>
        <taxon>Dikarya</taxon>
        <taxon>Ascomycota</taxon>
        <taxon>Pezizomycotina</taxon>
        <taxon>Sordariomycetes</taxon>
        <taxon>Sordariomycetidae</taxon>
        <taxon>Sordariales</taxon>
        <taxon>Sordariaceae</taxon>
        <taxon>Pseudoneurospora</taxon>
    </lineage>
</organism>
<evidence type="ECO:0000313" key="1">
    <source>
        <dbReference type="EMBL" id="KAK3949562.1"/>
    </source>
</evidence>
<comment type="caution">
    <text evidence="1">The sequence shown here is derived from an EMBL/GenBank/DDBJ whole genome shotgun (WGS) entry which is preliminary data.</text>
</comment>
<dbReference type="EMBL" id="MU859209">
    <property type="protein sequence ID" value="KAK3949562.1"/>
    <property type="molecule type" value="Genomic_DNA"/>
</dbReference>
<reference evidence="1" key="1">
    <citation type="journal article" date="2023" name="Mol. Phylogenet. Evol.">
        <title>Genome-scale phylogeny and comparative genomics of the fungal order Sordariales.</title>
        <authorList>
            <person name="Hensen N."/>
            <person name="Bonometti L."/>
            <person name="Westerberg I."/>
            <person name="Brannstrom I.O."/>
            <person name="Guillou S."/>
            <person name="Cros-Aarteil S."/>
            <person name="Calhoun S."/>
            <person name="Haridas S."/>
            <person name="Kuo A."/>
            <person name="Mondo S."/>
            <person name="Pangilinan J."/>
            <person name="Riley R."/>
            <person name="LaButti K."/>
            <person name="Andreopoulos B."/>
            <person name="Lipzen A."/>
            <person name="Chen C."/>
            <person name="Yan M."/>
            <person name="Daum C."/>
            <person name="Ng V."/>
            <person name="Clum A."/>
            <person name="Steindorff A."/>
            <person name="Ohm R.A."/>
            <person name="Martin F."/>
            <person name="Silar P."/>
            <person name="Natvig D.O."/>
            <person name="Lalanne C."/>
            <person name="Gautier V."/>
            <person name="Ament-Velasquez S.L."/>
            <person name="Kruys A."/>
            <person name="Hutchinson M.I."/>
            <person name="Powell A.J."/>
            <person name="Barry K."/>
            <person name="Miller A.N."/>
            <person name="Grigoriev I.V."/>
            <person name="Debuchy R."/>
            <person name="Gladieux P."/>
            <person name="Hiltunen Thoren M."/>
            <person name="Johannesson H."/>
        </authorList>
    </citation>
    <scope>NUCLEOTIDE SEQUENCE</scope>
    <source>
        <strain evidence="1">CBS 626.80</strain>
    </source>
</reference>
<proteinExistence type="predicted"/>
<sequence>MSTLLTRTEKATRIEITWSLNPGINVLKWRTEGVHYRDPIIWNTVTMNRRMEIPPSKFRLLFAEDDADALLSSVGLGAVPLTHERTVITLLPYGMPVPHLLDSLLDQVKEAGVYFDCKVDVTHVPTGEVLLKGHSLGSGFKGVRVVSAVEPEVPVSWRNTDSHTVLYISGS</sequence>
<dbReference type="AlphaFoldDB" id="A0AAN6SCT7"/>
<evidence type="ECO:0000313" key="2">
    <source>
        <dbReference type="Proteomes" id="UP001303222"/>
    </source>
</evidence>
<reference evidence="1" key="2">
    <citation type="submission" date="2023-06" db="EMBL/GenBank/DDBJ databases">
        <authorList>
            <consortium name="Lawrence Berkeley National Laboratory"/>
            <person name="Mondo S.J."/>
            <person name="Hensen N."/>
            <person name="Bonometti L."/>
            <person name="Westerberg I."/>
            <person name="Brannstrom I.O."/>
            <person name="Guillou S."/>
            <person name="Cros-Aarteil S."/>
            <person name="Calhoun S."/>
            <person name="Haridas S."/>
            <person name="Kuo A."/>
            <person name="Pangilinan J."/>
            <person name="Riley R."/>
            <person name="Labutti K."/>
            <person name="Andreopoulos B."/>
            <person name="Lipzen A."/>
            <person name="Chen C."/>
            <person name="Yanf M."/>
            <person name="Daum C."/>
            <person name="Ng V."/>
            <person name="Clum A."/>
            <person name="Steindorff A."/>
            <person name="Ohm R."/>
            <person name="Martin F."/>
            <person name="Silar P."/>
            <person name="Natvig D."/>
            <person name="Lalanne C."/>
            <person name="Gautier V."/>
            <person name="Ament-Velasquez S.L."/>
            <person name="Kruys A."/>
            <person name="Hutchinson M.I."/>
            <person name="Powell A.J."/>
            <person name="Barry K."/>
            <person name="Miller A.N."/>
            <person name="Grigoriev I.V."/>
            <person name="Debuchy R."/>
            <person name="Gladieux P."/>
            <person name="Thoren M.H."/>
            <person name="Johannesson H."/>
        </authorList>
    </citation>
    <scope>NUCLEOTIDE SEQUENCE</scope>
    <source>
        <strain evidence="1">CBS 626.80</strain>
    </source>
</reference>
<protein>
    <submittedName>
        <fullName evidence="1">Uncharacterized protein</fullName>
    </submittedName>
</protein>